<feature type="domain" description="Pectinesterase inhibitor" evidence="8">
    <location>
        <begin position="51"/>
        <end position="192"/>
    </location>
</feature>
<dbReference type="InterPro" id="IPR018040">
    <property type="entry name" value="Pectinesterase_Tyr_AS"/>
</dbReference>
<dbReference type="NCBIfam" id="TIGR01614">
    <property type="entry name" value="PME_inhib"/>
    <property type="match status" value="1"/>
</dbReference>
<evidence type="ECO:0000313" key="10">
    <source>
        <dbReference type="EMBL" id="KAK1260608.1"/>
    </source>
</evidence>
<name>A0AAV9A8M0_ACOGR</name>
<dbReference type="FunFam" id="2.160.20.10:FF:000001">
    <property type="entry name" value="Pectinesterase"/>
    <property type="match status" value="1"/>
</dbReference>
<protein>
    <recommendedName>
        <fullName evidence="7">Pectinesterase</fullName>
        <ecNumber evidence="7">3.1.1.11</ecNumber>
    </recommendedName>
</protein>
<dbReference type="InterPro" id="IPR033131">
    <property type="entry name" value="Pectinesterase_Asp_AS"/>
</dbReference>
<comment type="subcellular location">
    <subcellularLocation>
        <location evidence="7">Secreted</location>
        <location evidence="7">Cell wall</location>
    </subcellularLocation>
</comment>
<evidence type="ECO:0000256" key="3">
    <source>
        <dbReference type="ARBA" id="ARBA00007786"/>
    </source>
</evidence>
<dbReference type="PANTHER" id="PTHR31707">
    <property type="entry name" value="PECTINESTERASE"/>
    <property type="match status" value="1"/>
</dbReference>
<comment type="function">
    <text evidence="7">Acts in the modification of cell walls via demethylesterification of cell wall pectin.</text>
</comment>
<organism evidence="10 11">
    <name type="scientific">Acorus gramineus</name>
    <name type="common">Dwarf sweet flag</name>
    <dbReference type="NCBI Taxonomy" id="55184"/>
    <lineage>
        <taxon>Eukaryota</taxon>
        <taxon>Viridiplantae</taxon>
        <taxon>Streptophyta</taxon>
        <taxon>Embryophyta</taxon>
        <taxon>Tracheophyta</taxon>
        <taxon>Spermatophyta</taxon>
        <taxon>Magnoliopsida</taxon>
        <taxon>Liliopsida</taxon>
        <taxon>Acoraceae</taxon>
        <taxon>Acorus</taxon>
    </lineage>
</organism>
<dbReference type="SMART" id="SM00856">
    <property type="entry name" value="PMEI"/>
    <property type="match status" value="1"/>
</dbReference>
<keyword evidence="7" id="KW-0961">Cell wall biogenesis/degradation</keyword>
<reference evidence="10" key="1">
    <citation type="journal article" date="2023" name="Nat. Commun.">
        <title>Diploid and tetraploid genomes of Acorus and the evolution of monocots.</title>
        <authorList>
            <person name="Ma L."/>
            <person name="Liu K.W."/>
            <person name="Li Z."/>
            <person name="Hsiao Y.Y."/>
            <person name="Qi Y."/>
            <person name="Fu T."/>
            <person name="Tang G.D."/>
            <person name="Zhang D."/>
            <person name="Sun W.H."/>
            <person name="Liu D.K."/>
            <person name="Li Y."/>
            <person name="Chen G.Z."/>
            <person name="Liu X.D."/>
            <person name="Liao X.Y."/>
            <person name="Jiang Y.T."/>
            <person name="Yu X."/>
            <person name="Hao Y."/>
            <person name="Huang J."/>
            <person name="Zhao X.W."/>
            <person name="Ke S."/>
            <person name="Chen Y.Y."/>
            <person name="Wu W.L."/>
            <person name="Hsu J.L."/>
            <person name="Lin Y.F."/>
            <person name="Huang M.D."/>
            <person name="Li C.Y."/>
            <person name="Huang L."/>
            <person name="Wang Z.W."/>
            <person name="Zhao X."/>
            <person name="Zhong W.Y."/>
            <person name="Peng D.H."/>
            <person name="Ahmad S."/>
            <person name="Lan S."/>
            <person name="Zhang J.S."/>
            <person name="Tsai W.C."/>
            <person name="Van de Peer Y."/>
            <person name="Liu Z.J."/>
        </authorList>
    </citation>
    <scope>NUCLEOTIDE SEQUENCE</scope>
    <source>
        <strain evidence="10">SCP</strain>
    </source>
</reference>
<evidence type="ECO:0000256" key="2">
    <source>
        <dbReference type="ARBA" id="ARBA00006027"/>
    </source>
</evidence>
<dbReference type="InterPro" id="IPR006501">
    <property type="entry name" value="Pectinesterase_inhib_dom"/>
</dbReference>
<proteinExistence type="inferred from homology"/>
<comment type="pathway">
    <text evidence="1 7">Glycan metabolism; pectin degradation; 2-dehydro-3-deoxy-D-gluconate from pectin: step 1/5.</text>
</comment>
<keyword evidence="11" id="KW-1185">Reference proteome</keyword>
<dbReference type="SUPFAM" id="SSF51126">
    <property type="entry name" value="Pectin lyase-like"/>
    <property type="match status" value="1"/>
</dbReference>
<dbReference type="GO" id="GO:0004857">
    <property type="term" value="F:enzyme inhibitor activity"/>
    <property type="evidence" value="ECO:0007669"/>
    <property type="project" value="InterPro"/>
</dbReference>
<comment type="caution">
    <text evidence="10">The sequence shown here is derived from an EMBL/GenBank/DDBJ whole genome shotgun (WGS) entry which is preliminary data.</text>
</comment>
<reference evidence="10" key="2">
    <citation type="submission" date="2023-06" db="EMBL/GenBank/DDBJ databases">
        <authorList>
            <person name="Ma L."/>
            <person name="Liu K.-W."/>
            <person name="Li Z."/>
            <person name="Hsiao Y.-Y."/>
            <person name="Qi Y."/>
            <person name="Fu T."/>
            <person name="Tang G."/>
            <person name="Zhang D."/>
            <person name="Sun W.-H."/>
            <person name="Liu D.-K."/>
            <person name="Li Y."/>
            <person name="Chen G.-Z."/>
            <person name="Liu X.-D."/>
            <person name="Liao X.-Y."/>
            <person name="Jiang Y.-T."/>
            <person name="Yu X."/>
            <person name="Hao Y."/>
            <person name="Huang J."/>
            <person name="Zhao X.-W."/>
            <person name="Ke S."/>
            <person name="Chen Y.-Y."/>
            <person name="Wu W.-L."/>
            <person name="Hsu J.-L."/>
            <person name="Lin Y.-F."/>
            <person name="Huang M.-D."/>
            <person name="Li C.-Y."/>
            <person name="Huang L."/>
            <person name="Wang Z.-W."/>
            <person name="Zhao X."/>
            <person name="Zhong W.-Y."/>
            <person name="Peng D.-H."/>
            <person name="Ahmad S."/>
            <person name="Lan S."/>
            <person name="Zhang J.-S."/>
            <person name="Tsai W.-C."/>
            <person name="Van De Peer Y."/>
            <person name="Liu Z.-J."/>
        </authorList>
    </citation>
    <scope>NUCLEOTIDE SEQUENCE</scope>
    <source>
        <strain evidence="10">SCP</strain>
        <tissue evidence="10">Leaves</tissue>
    </source>
</reference>
<dbReference type="InterPro" id="IPR011050">
    <property type="entry name" value="Pectin_lyase_fold/virulence"/>
</dbReference>
<dbReference type="Pfam" id="PF01095">
    <property type="entry name" value="Pectinesterase"/>
    <property type="match status" value="1"/>
</dbReference>
<keyword evidence="7" id="KW-0964">Secreted</keyword>
<evidence type="ECO:0000256" key="5">
    <source>
        <dbReference type="ARBA" id="ARBA00023085"/>
    </source>
</evidence>
<dbReference type="GO" id="GO:0030599">
    <property type="term" value="F:pectinesterase activity"/>
    <property type="evidence" value="ECO:0007669"/>
    <property type="project" value="UniProtKB-UniRule"/>
</dbReference>
<dbReference type="InterPro" id="IPR012334">
    <property type="entry name" value="Pectin_lyas_fold"/>
</dbReference>
<dbReference type="GO" id="GO:0045490">
    <property type="term" value="P:pectin catabolic process"/>
    <property type="evidence" value="ECO:0007669"/>
    <property type="project" value="UniProtKB-UniRule"/>
</dbReference>
<dbReference type="Gene3D" id="2.160.20.10">
    <property type="entry name" value="Single-stranded right-handed beta-helix, Pectin lyase-like"/>
    <property type="match status" value="1"/>
</dbReference>
<evidence type="ECO:0000256" key="7">
    <source>
        <dbReference type="RuleBase" id="RU000589"/>
    </source>
</evidence>
<dbReference type="InterPro" id="IPR000070">
    <property type="entry name" value="Pectinesterase_cat"/>
</dbReference>
<accession>A0AAV9A8M0</accession>
<evidence type="ECO:0000313" key="11">
    <source>
        <dbReference type="Proteomes" id="UP001179952"/>
    </source>
</evidence>
<dbReference type="InterPro" id="IPR035513">
    <property type="entry name" value="Invertase/methylesterase_inhib"/>
</dbReference>
<dbReference type="EMBL" id="JAUJYN010000011">
    <property type="protein sequence ID" value="KAK1260608.1"/>
    <property type="molecule type" value="Genomic_DNA"/>
</dbReference>
<dbReference type="PROSITE" id="PS00503">
    <property type="entry name" value="PECTINESTERASE_2"/>
    <property type="match status" value="1"/>
</dbReference>
<dbReference type="CDD" id="cd15799">
    <property type="entry name" value="PMEI-like_4"/>
    <property type="match status" value="1"/>
</dbReference>
<keyword evidence="7" id="KW-0134">Cell wall</keyword>
<dbReference type="Pfam" id="PF04043">
    <property type="entry name" value="PMEI"/>
    <property type="match status" value="1"/>
</dbReference>
<evidence type="ECO:0000313" key="9">
    <source>
        <dbReference type="EMBL" id="KAK1260136.1"/>
    </source>
</evidence>
<evidence type="ECO:0000259" key="8">
    <source>
        <dbReference type="SMART" id="SM00856"/>
    </source>
</evidence>
<evidence type="ECO:0000256" key="6">
    <source>
        <dbReference type="PROSITE-ProRule" id="PRU10040"/>
    </source>
</evidence>
<evidence type="ECO:0000256" key="4">
    <source>
        <dbReference type="ARBA" id="ARBA00022801"/>
    </source>
</evidence>
<dbReference type="GO" id="GO:0042545">
    <property type="term" value="P:cell wall modification"/>
    <property type="evidence" value="ECO:0007669"/>
    <property type="project" value="UniProtKB-UniRule"/>
</dbReference>
<dbReference type="EC" id="3.1.1.11" evidence="7"/>
<sequence>MASIHQPFLGSPNTPKTSPCKLIFYTLSILSIISLTSYTTLQLTSPTTITTHLSHPSIICSTSPNPNSCLSIISSVTFPSSDSQLLLSLLRTSISMVDHAAAAAEDVRRRVNDPRQQSALSDCLELMDLSRDRLAGTASAVRARAHADARAWLSAVLTNHVTCLDGLDGPARSAMEARLGSLESLASASLALLAAMSTAASTDDDAGLRFPSWVTARDRALMDAVEAVTADAVVAADGSGKYKTVQAAVDAAPEKGTARYVIYIKKGTYKENVQIGKTKKNLMLVGDGMSATIITGSLNVVDGSTTFNSATVAAVGDGLILQDLGIQNTAGAVKHQAVALRVGADQSVINRCKIDGYQDTLYTHSLRQFYRDCTISGTVDYIFGNAAVVFQNSKIVSNKPLSNQKNTITAQGRTDPNQNTGTSIQKCQIVASPDLEPVKGSIPTFLGRPWKLYSRTMVMQSAMGDLIDKAGWLEWDGTFALDTLDYEEYANTGAGAGTGGRVKWKGYKVVTSTSDAQKFTVAQLIQGGSWLKSTGVTYTEGL</sequence>
<comment type="similarity">
    <text evidence="3">In the C-terminal section; belongs to the pectinesterase family.</text>
</comment>
<evidence type="ECO:0000256" key="1">
    <source>
        <dbReference type="ARBA" id="ARBA00005184"/>
    </source>
</evidence>
<dbReference type="AlphaFoldDB" id="A0AAV9A8M0"/>
<dbReference type="Proteomes" id="UP001179952">
    <property type="component" value="Unassembled WGS sequence"/>
</dbReference>
<dbReference type="Gene3D" id="1.20.140.40">
    <property type="entry name" value="Invertase/pectin methylesterase inhibitor family protein"/>
    <property type="match status" value="1"/>
</dbReference>
<comment type="similarity">
    <text evidence="2">In the N-terminal section; belongs to the PMEI family.</text>
</comment>
<dbReference type="EMBL" id="JAUJYN010000011">
    <property type="protein sequence ID" value="KAK1260136.1"/>
    <property type="molecule type" value="Genomic_DNA"/>
</dbReference>
<gene>
    <name evidence="9" type="ORF">QJS04_geneDACA018098</name>
    <name evidence="10" type="ORF">QJS04_geneDACA019133</name>
</gene>
<keyword evidence="4 7" id="KW-0378">Hydrolase</keyword>
<dbReference type="SUPFAM" id="SSF101148">
    <property type="entry name" value="Plant invertase/pectin methylesterase inhibitor"/>
    <property type="match status" value="1"/>
</dbReference>
<keyword evidence="5 7" id="KW-0063">Aspartyl esterase</keyword>
<comment type="catalytic activity">
    <reaction evidence="7">
        <text>[(1-&gt;4)-alpha-D-galacturonosyl methyl ester](n) + n H2O = [(1-&gt;4)-alpha-D-galacturonosyl](n) + n methanol + n H(+)</text>
        <dbReference type="Rhea" id="RHEA:22380"/>
        <dbReference type="Rhea" id="RHEA-COMP:14570"/>
        <dbReference type="Rhea" id="RHEA-COMP:14573"/>
        <dbReference type="ChEBI" id="CHEBI:15377"/>
        <dbReference type="ChEBI" id="CHEBI:15378"/>
        <dbReference type="ChEBI" id="CHEBI:17790"/>
        <dbReference type="ChEBI" id="CHEBI:140522"/>
        <dbReference type="ChEBI" id="CHEBI:140523"/>
        <dbReference type="EC" id="3.1.1.11"/>
    </reaction>
</comment>
<dbReference type="PROSITE" id="PS00800">
    <property type="entry name" value="PECTINESTERASE_1"/>
    <property type="match status" value="1"/>
</dbReference>
<feature type="active site" evidence="6">
    <location>
        <position position="380"/>
    </location>
</feature>